<evidence type="ECO:0000313" key="1">
    <source>
        <dbReference type="EMBL" id="RUS24470.1"/>
    </source>
</evidence>
<evidence type="ECO:0000313" key="2">
    <source>
        <dbReference type="Proteomes" id="UP000274822"/>
    </source>
</evidence>
<dbReference type="AlphaFoldDB" id="A0A433Q3V4"/>
<feature type="non-terminal residue" evidence="1">
    <location>
        <position position="78"/>
    </location>
</feature>
<organism evidence="1 2">
    <name type="scientific">Jimgerdemannia flammicorona</name>
    <dbReference type="NCBI Taxonomy" id="994334"/>
    <lineage>
        <taxon>Eukaryota</taxon>
        <taxon>Fungi</taxon>
        <taxon>Fungi incertae sedis</taxon>
        <taxon>Mucoromycota</taxon>
        <taxon>Mucoromycotina</taxon>
        <taxon>Endogonomycetes</taxon>
        <taxon>Endogonales</taxon>
        <taxon>Endogonaceae</taxon>
        <taxon>Jimgerdemannia</taxon>
    </lineage>
</organism>
<sequence>MKYSISIPLTSRIIITINDLFKRYVSNFVAKYKMSQIKFHFKKDYQQSVIISGENHTESQGSMSGERSVEVIILDPDI</sequence>
<keyword evidence="2" id="KW-1185">Reference proteome</keyword>
<reference evidence="1 2" key="1">
    <citation type="journal article" date="2018" name="New Phytol.">
        <title>Phylogenomics of Endogonaceae and evolution of mycorrhizas within Mucoromycota.</title>
        <authorList>
            <person name="Chang Y."/>
            <person name="Desiro A."/>
            <person name="Na H."/>
            <person name="Sandor L."/>
            <person name="Lipzen A."/>
            <person name="Clum A."/>
            <person name="Barry K."/>
            <person name="Grigoriev I.V."/>
            <person name="Martin F.M."/>
            <person name="Stajich J.E."/>
            <person name="Smith M.E."/>
            <person name="Bonito G."/>
            <person name="Spatafora J.W."/>
        </authorList>
    </citation>
    <scope>NUCLEOTIDE SEQUENCE [LARGE SCALE GENOMIC DNA]</scope>
    <source>
        <strain evidence="1 2">AD002</strain>
    </source>
</reference>
<dbReference type="EMBL" id="RBNJ01015890">
    <property type="protein sequence ID" value="RUS24470.1"/>
    <property type="molecule type" value="Genomic_DNA"/>
</dbReference>
<proteinExistence type="predicted"/>
<dbReference type="Proteomes" id="UP000274822">
    <property type="component" value="Unassembled WGS sequence"/>
</dbReference>
<name>A0A433Q3V4_9FUNG</name>
<protein>
    <submittedName>
        <fullName evidence="1">Uncharacterized protein</fullName>
    </submittedName>
</protein>
<comment type="caution">
    <text evidence="1">The sequence shown here is derived from an EMBL/GenBank/DDBJ whole genome shotgun (WGS) entry which is preliminary data.</text>
</comment>
<accession>A0A433Q3V4</accession>
<gene>
    <name evidence="1" type="ORF">BC938DRAFT_473533</name>
</gene>